<proteinExistence type="predicted"/>
<dbReference type="RefSeq" id="WP_014268729.1">
    <property type="nucleotide sequence ID" value="NC_016633.1"/>
</dbReference>
<name>G8QSI1_SPHPG</name>
<feature type="transmembrane region" description="Helical" evidence="2">
    <location>
        <begin position="62"/>
        <end position="89"/>
    </location>
</feature>
<dbReference type="EMBL" id="CP003155">
    <property type="protein sequence ID" value="AEV27880.1"/>
    <property type="molecule type" value="Genomic_DNA"/>
</dbReference>
<dbReference type="Proteomes" id="UP000005632">
    <property type="component" value="Chromosome"/>
</dbReference>
<organism evidence="3 4">
    <name type="scientific">Sphaerochaeta pleomorpha (strain ATCC BAA-1885 / DSM 22778 / Grapes)</name>
    <dbReference type="NCBI Taxonomy" id="158190"/>
    <lineage>
        <taxon>Bacteria</taxon>
        <taxon>Pseudomonadati</taxon>
        <taxon>Spirochaetota</taxon>
        <taxon>Spirochaetia</taxon>
        <taxon>Spirochaetales</taxon>
        <taxon>Sphaerochaetaceae</taxon>
        <taxon>Sphaerochaeta</taxon>
    </lineage>
</organism>
<keyword evidence="2" id="KW-1133">Transmembrane helix</keyword>
<evidence type="ECO:0000256" key="1">
    <source>
        <dbReference type="SAM" id="MobiDB-lite"/>
    </source>
</evidence>
<evidence type="ECO:0000313" key="4">
    <source>
        <dbReference type="Proteomes" id="UP000005632"/>
    </source>
</evidence>
<dbReference type="KEGG" id="sgp:SpiGrapes_0012"/>
<dbReference type="HOGENOM" id="CLU_1936771_0_0_12"/>
<reference evidence="3 4" key="1">
    <citation type="submission" date="2011-11" db="EMBL/GenBank/DDBJ databases">
        <title>Complete sequence of Spirochaeta sp. grapes.</title>
        <authorList>
            <consortium name="US DOE Joint Genome Institute"/>
            <person name="Lucas S."/>
            <person name="Han J."/>
            <person name="Lapidus A."/>
            <person name="Cheng J.-F."/>
            <person name="Goodwin L."/>
            <person name="Pitluck S."/>
            <person name="Peters L."/>
            <person name="Ovchinnikova G."/>
            <person name="Munk A.C."/>
            <person name="Detter J.C."/>
            <person name="Han C."/>
            <person name="Tapia R."/>
            <person name="Land M."/>
            <person name="Hauser L."/>
            <person name="Kyrpides N."/>
            <person name="Ivanova N."/>
            <person name="Pagani I."/>
            <person name="Ritalahtilisa K."/>
            <person name="Loeffler F."/>
            <person name="Woyke T."/>
        </authorList>
    </citation>
    <scope>NUCLEOTIDE SEQUENCE [LARGE SCALE GENOMIC DNA]</scope>
    <source>
        <strain evidence="4">ATCC BAA-1885 / DSM 22778 / Grapes</strain>
    </source>
</reference>
<feature type="compositionally biased region" description="Basic and acidic residues" evidence="1">
    <location>
        <begin position="117"/>
        <end position="130"/>
    </location>
</feature>
<sequence length="130" mass="14060">MKKGAIVVLVFSTILVLCGLGLIIGSFLSSSPVGVVHQNAYGFMVNMRFSSPMPMAYAGSASLSLMLMVLGCTLLNTGVILLALGLYLFMHVHAKPEYKVREKRQVSELQPAVNASTEDRGKVVDVEEKQ</sequence>
<dbReference type="STRING" id="158190.SpiGrapes_0012"/>
<evidence type="ECO:0000256" key="2">
    <source>
        <dbReference type="SAM" id="Phobius"/>
    </source>
</evidence>
<keyword evidence="2" id="KW-0812">Transmembrane</keyword>
<evidence type="ECO:0000313" key="3">
    <source>
        <dbReference type="EMBL" id="AEV27880.1"/>
    </source>
</evidence>
<gene>
    <name evidence="3" type="ordered locus">SpiGrapes_0012</name>
</gene>
<accession>G8QSI1</accession>
<keyword evidence="2" id="KW-0472">Membrane</keyword>
<feature type="region of interest" description="Disordered" evidence="1">
    <location>
        <begin position="107"/>
        <end position="130"/>
    </location>
</feature>
<keyword evidence="4" id="KW-1185">Reference proteome</keyword>
<dbReference type="AlphaFoldDB" id="G8QSI1"/>
<protein>
    <submittedName>
        <fullName evidence="3">Uncharacterized protein</fullName>
    </submittedName>
</protein>